<dbReference type="AlphaFoldDB" id="A0A388JW11"/>
<dbReference type="EMBL" id="BFEA01000024">
    <property type="protein sequence ID" value="GBG61980.1"/>
    <property type="molecule type" value="Genomic_DNA"/>
</dbReference>
<name>A0A388JW11_CHABU</name>
<feature type="compositionally biased region" description="Polar residues" evidence="1">
    <location>
        <begin position="86"/>
        <end position="102"/>
    </location>
</feature>
<gene>
    <name evidence="2" type="ORF">CBR_g26144</name>
</gene>
<evidence type="ECO:0000256" key="1">
    <source>
        <dbReference type="SAM" id="MobiDB-lite"/>
    </source>
</evidence>
<reference evidence="2 3" key="1">
    <citation type="journal article" date="2018" name="Cell">
        <title>The Chara Genome: Secondary Complexity and Implications for Plant Terrestrialization.</title>
        <authorList>
            <person name="Nishiyama T."/>
            <person name="Sakayama H."/>
            <person name="Vries J.D."/>
            <person name="Buschmann H."/>
            <person name="Saint-Marcoux D."/>
            <person name="Ullrich K.K."/>
            <person name="Haas F.B."/>
            <person name="Vanderstraeten L."/>
            <person name="Becker D."/>
            <person name="Lang D."/>
            <person name="Vosolsobe S."/>
            <person name="Rombauts S."/>
            <person name="Wilhelmsson P.K.I."/>
            <person name="Janitza P."/>
            <person name="Kern R."/>
            <person name="Heyl A."/>
            <person name="Rumpler F."/>
            <person name="Villalobos L.I.A.C."/>
            <person name="Clay J.M."/>
            <person name="Skokan R."/>
            <person name="Toyoda A."/>
            <person name="Suzuki Y."/>
            <person name="Kagoshima H."/>
            <person name="Schijlen E."/>
            <person name="Tajeshwar N."/>
            <person name="Catarino B."/>
            <person name="Hetherington A.J."/>
            <person name="Saltykova A."/>
            <person name="Bonnot C."/>
            <person name="Breuninger H."/>
            <person name="Symeonidi A."/>
            <person name="Radhakrishnan G.V."/>
            <person name="Van Nieuwerburgh F."/>
            <person name="Deforce D."/>
            <person name="Chang C."/>
            <person name="Karol K.G."/>
            <person name="Hedrich R."/>
            <person name="Ulvskov P."/>
            <person name="Glockner G."/>
            <person name="Delwiche C.F."/>
            <person name="Petrasek J."/>
            <person name="Van de Peer Y."/>
            <person name="Friml J."/>
            <person name="Beilby M."/>
            <person name="Dolan L."/>
            <person name="Kohara Y."/>
            <person name="Sugano S."/>
            <person name="Fujiyama A."/>
            <person name="Delaux P.-M."/>
            <person name="Quint M."/>
            <person name="TheiBen G."/>
            <person name="Hagemann M."/>
            <person name="Harholt J."/>
            <person name="Dunand C."/>
            <person name="Zachgo S."/>
            <person name="Langdale J."/>
            <person name="Maumus F."/>
            <person name="Straeten D.V.D."/>
            <person name="Gould S.B."/>
            <person name="Rensing S.A."/>
        </authorList>
    </citation>
    <scope>NUCLEOTIDE SEQUENCE [LARGE SCALE GENOMIC DNA]</scope>
    <source>
        <strain evidence="2 3">S276</strain>
    </source>
</reference>
<organism evidence="2 3">
    <name type="scientific">Chara braunii</name>
    <name type="common">Braun's stonewort</name>
    <dbReference type="NCBI Taxonomy" id="69332"/>
    <lineage>
        <taxon>Eukaryota</taxon>
        <taxon>Viridiplantae</taxon>
        <taxon>Streptophyta</taxon>
        <taxon>Charophyceae</taxon>
        <taxon>Charales</taxon>
        <taxon>Characeae</taxon>
        <taxon>Chara</taxon>
    </lineage>
</organism>
<feature type="region of interest" description="Disordered" evidence="1">
    <location>
        <begin position="148"/>
        <end position="217"/>
    </location>
</feature>
<protein>
    <recommendedName>
        <fullName evidence="4">Myb-like domain-containing protein</fullName>
    </recommendedName>
</protein>
<dbReference type="Proteomes" id="UP000265515">
    <property type="component" value="Unassembled WGS sequence"/>
</dbReference>
<proteinExistence type="predicted"/>
<evidence type="ECO:0008006" key="4">
    <source>
        <dbReference type="Google" id="ProtNLM"/>
    </source>
</evidence>
<evidence type="ECO:0000313" key="2">
    <source>
        <dbReference type="EMBL" id="GBG61980.1"/>
    </source>
</evidence>
<dbReference type="Gramene" id="GBG61980">
    <property type="protein sequence ID" value="GBG61980"/>
    <property type="gene ID" value="CBR_g26144"/>
</dbReference>
<feature type="region of interest" description="Disordered" evidence="1">
    <location>
        <begin position="86"/>
        <end position="116"/>
    </location>
</feature>
<keyword evidence="3" id="KW-1185">Reference proteome</keyword>
<sequence length="445" mass="47120">MRCFSPRASTVPGSNRWGMPHDGQNCVGWSAPTAGVDGQRQQPQIVGVGGSKGALSMAVEPEPSLAQGSVGVEHGLGPYSSMLQCGNSGSDMQPTSRFQPSRNLGGKDVGPPSLGGSEGAYGNADCNVGDAWMGGVSDIVGTQYEGCSSAGSDGEFNVKGRSDVSNNDGSPRRIPAGGGGSDGEPTAKGKARSLPGGGGGDGEPAAKGKPRSPDWSTNESVRLLRSLFEEDALQQKRKGRQKMRTRKEKYGWIILKLVEKGFKPRNVEECECKFYSLLDNEKRISDFHLRSSEWIYWNMDRWKLRKAEWSCEGVMSFVQYNEGGLSAVTDNDDTGGGSGSLAPRRREGSDAAEGSKSARTEVGGGGARRNRSQSSAEGNMGGTFADVAHALVESNDRQADKMAGSFANAMDVINNTFAQGNTTLLQCFTMLSGSLSGRSAEKETQ</sequence>
<comment type="caution">
    <text evidence="2">The sequence shown here is derived from an EMBL/GenBank/DDBJ whole genome shotgun (WGS) entry which is preliminary data.</text>
</comment>
<accession>A0A388JW11</accession>
<evidence type="ECO:0000313" key="3">
    <source>
        <dbReference type="Proteomes" id="UP000265515"/>
    </source>
</evidence>
<feature type="region of interest" description="Disordered" evidence="1">
    <location>
        <begin position="328"/>
        <end position="380"/>
    </location>
</feature>